<accession>A0A919U2B8</accession>
<dbReference type="EMBL" id="BONK01000010">
    <property type="protein sequence ID" value="GIG22206.1"/>
    <property type="molecule type" value="Genomic_DNA"/>
</dbReference>
<feature type="transmembrane region" description="Helical" evidence="1">
    <location>
        <begin position="20"/>
        <end position="51"/>
    </location>
</feature>
<dbReference type="RefSeq" id="WP_203756486.1">
    <property type="nucleotide sequence ID" value="NZ_BONK01000010.1"/>
</dbReference>
<sequence>MTTPEHTSTPAEHDVRALGAVVAAAVVLVGLLVGVAWLAGTFVDLATWALATT</sequence>
<keyword evidence="1" id="KW-0472">Membrane</keyword>
<organism evidence="2 3">
    <name type="scientific">Cellulomonas chitinilytica</name>
    <dbReference type="NCBI Taxonomy" id="398759"/>
    <lineage>
        <taxon>Bacteria</taxon>
        <taxon>Bacillati</taxon>
        <taxon>Actinomycetota</taxon>
        <taxon>Actinomycetes</taxon>
        <taxon>Micrococcales</taxon>
        <taxon>Cellulomonadaceae</taxon>
        <taxon>Cellulomonas</taxon>
    </lineage>
</organism>
<keyword evidence="3" id="KW-1185">Reference proteome</keyword>
<protein>
    <submittedName>
        <fullName evidence="2">Uncharacterized protein</fullName>
    </submittedName>
</protein>
<reference evidence="2" key="1">
    <citation type="submission" date="2021-01" db="EMBL/GenBank/DDBJ databases">
        <title>Whole genome shotgun sequence of Cellulomonas chitinilytica NBRC 110799.</title>
        <authorList>
            <person name="Komaki H."/>
            <person name="Tamura T."/>
        </authorList>
    </citation>
    <scope>NUCLEOTIDE SEQUENCE</scope>
    <source>
        <strain evidence="2">NBRC 110799</strain>
    </source>
</reference>
<comment type="caution">
    <text evidence="2">The sequence shown here is derived from an EMBL/GenBank/DDBJ whole genome shotgun (WGS) entry which is preliminary data.</text>
</comment>
<evidence type="ECO:0000313" key="2">
    <source>
        <dbReference type="EMBL" id="GIG22206.1"/>
    </source>
</evidence>
<name>A0A919U2B8_9CELL</name>
<keyword evidence="1" id="KW-1133">Transmembrane helix</keyword>
<dbReference type="AlphaFoldDB" id="A0A919U2B8"/>
<evidence type="ECO:0000256" key="1">
    <source>
        <dbReference type="SAM" id="Phobius"/>
    </source>
</evidence>
<keyword evidence="1" id="KW-0812">Transmembrane</keyword>
<gene>
    <name evidence="2" type="ORF">Cch01nite_29300</name>
</gene>
<dbReference type="Proteomes" id="UP000632740">
    <property type="component" value="Unassembled WGS sequence"/>
</dbReference>
<evidence type="ECO:0000313" key="3">
    <source>
        <dbReference type="Proteomes" id="UP000632740"/>
    </source>
</evidence>
<proteinExistence type="predicted"/>